<evidence type="ECO:0000256" key="1">
    <source>
        <dbReference type="ARBA" id="ARBA00002123"/>
    </source>
</evidence>
<comment type="caution">
    <text evidence="4">The sequence shown here is derived from an EMBL/GenBank/DDBJ whole genome shotgun (WGS) entry which is preliminary data.</text>
</comment>
<gene>
    <name evidence="4" type="ORF">GOODEAATRI_018639</name>
</gene>
<protein>
    <recommendedName>
        <fullName evidence="3">Peptidase M16 C-terminal domain-containing protein</fullName>
    </recommendedName>
</protein>
<accession>A0ABV0PF48</accession>
<feature type="domain" description="Peptidase M16 C-terminal" evidence="3">
    <location>
        <begin position="123"/>
        <end position="209"/>
    </location>
</feature>
<dbReference type="SUPFAM" id="SSF63411">
    <property type="entry name" value="LuxS/MPP-like metallohydrolase"/>
    <property type="match status" value="1"/>
</dbReference>
<keyword evidence="5" id="KW-1185">Reference proteome</keyword>
<comment type="function">
    <text evidence="1">Substrate recognition and binding subunit of the essential mitochondrial processing protease (MPP), which cleaves the mitochondrial sequence off newly imported precursors proteins.</text>
</comment>
<dbReference type="Pfam" id="PF05193">
    <property type="entry name" value="Peptidase_M16_C"/>
    <property type="match status" value="1"/>
</dbReference>
<organism evidence="4 5">
    <name type="scientific">Goodea atripinnis</name>
    <dbReference type="NCBI Taxonomy" id="208336"/>
    <lineage>
        <taxon>Eukaryota</taxon>
        <taxon>Metazoa</taxon>
        <taxon>Chordata</taxon>
        <taxon>Craniata</taxon>
        <taxon>Vertebrata</taxon>
        <taxon>Euteleostomi</taxon>
        <taxon>Actinopterygii</taxon>
        <taxon>Neopterygii</taxon>
        <taxon>Teleostei</taxon>
        <taxon>Neoteleostei</taxon>
        <taxon>Acanthomorphata</taxon>
        <taxon>Ovalentaria</taxon>
        <taxon>Atherinomorphae</taxon>
        <taxon>Cyprinodontiformes</taxon>
        <taxon>Goodeidae</taxon>
        <taxon>Goodea</taxon>
    </lineage>
</organism>
<dbReference type="PANTHER" id="PTHR11851:SF49">
    <property type="entry name" value="MITOCHONDRIAL-PROCESSING PEPTIDASE SUBUNIT ALPHA"/>
    <property type="match status" value="1"/>
</dbReference>
<dbReference type="InterPro" id="IPR007863">
    <property type="entry name" value="Peptidase_M16_C"/>
</dbReference>
<dbReference type="InterPro" id="IPR050361">
    <property type="entry name" value="MPP/UQCRC_Complex"/>
</dbReference>
<dbReference type="PANTHER" id="PTHR11851">
    <property type="entry name" value="METALLOPROTEASE"/>
    <property type="match status" value="1"/>
</dbReference>
<dbReference type="InterPro" id="IPR011249">
    <property type="entry name" value="Metalloenz_LuxS/M16"/>
</dbReference>
<sequence length="287" mass="31990">MATHMSRCRTWSRLQSLACWVSPCDSTERNTEESCLVNCFCLHADEEVEMTRMAVRFELEDLNMRPDPEPLLTEMIHAVSENSVTFIDPFQLSGVGVEHEQLVECARKYLDVKPVWGTSSATNVDLSVAQYTGGIVKEDDFIPFAVLNMMMGGGGSFSAGGPGKGMFTRLYLNVLNRHHWMYNATAYHHSYEDSGLLCIHASADPRQVGTAALDNKKNAVSHPRTFRSSPGFHVTASDITRVTTKMLRSKPAVAALGDLTELPTYEHIQAALSSKDGRLPRIYRLFR</sequence>
<reference evidence="4 5" key="1">
    <citation type="submission" date="2021-06" db="EMBL/GenBank/DDBJ databases">
        <authorList>
            <person name="Palmer J.M."/>
        </authorList>
    </citation>
    <scope>NUCLEOTIDE SEQUENCE [LARGE SCALE GENOMIC DNA]</scope>
    <source>
        <strain evidence="4 5">GA_2019</strain>
        <tissue evidence="4">Muscle</tissue>
    </source>
</reference>
<dbReference type="EMBL" id="JAHRIO010071565">
    <property type="protein sequence ID" value="MEQ2182099.1"/>
    <property type="molecule type" value="Genomic_DNA"/>
</dbReference>
<dbReference type="Proteomes" id="UP001476798">
    <property type="component" value="Unassembled WGS sequence"/>
</dbReference>
<evidence type="ECO:0000313" key="5">
    <source>
        <dbReference type="Proteomes" id="UP001476798"/>
    </source>
</evidence>
<comment type="similarity">
    <text evidence="2">Belongs to the peptidase M16 family.</text>
</comment>
<evidence type="ECO:0000259" key="3">
    <source>
        <dbReference type="Pfam" id="PF05193"/>
    </source>
</evidence>
<name>A0ABV0PF48_9TELE</name>
<proteinExistence type="inferred from homology"/>
<dbReference type="Gene3D" id="3.30.830.10">
    <property type="entry name" value="Metalloenzyme, LuxS/M16 peptidase-like"/>
    <property type="match status" value="1"/>
</dbReference>
<evidence type="ECO:0000313" key="4">
    <source>
        <dbReference type="EMBL" id="MEQ2182099.1"/>
    </source>
</evidence>
<evidence type="ECO:0000256" key="2">
    <source>
        <dbReference type="ARBA" id="ARBA00007261"/>
    </source>
</evidence>